<dbReference type="Gene3D" id="3.30.1180.10">
    <property type="match status" value="1"/>
</dbReference>
<evidence type="ECO:0000313" key="3">
    <source>
        <dbReference type="EMBL" id="GBG05290.1"/>
    </source>
</evidence>
<comment type="caution">
    <text evidence="3">The sequence shown here is derived from an EMBL/GenBank/DDBJ whole genome shotgun (WGS) entry which is preliminary data.</text>
</comment>
<dbReference type="SUPFAM" id="SSF82549">
    <property type="entry name" value="DAK1/DegV-like"/>
    <property type="match status" value="1"/>
</dbReference>
<protein>
    <submittedName>
        <fullName evidence="3">DegV family protein</fullName>
    </submittedName>
</protein>
<dbReference type="Gene3D" id="3.40.50.10170">
    <property type="match status" value="1"/>
</dbReference>
<sequence length="294" mass="33118">MKIAVVTDSTSDLTSTELKENPNITVIPLPVIIDEKTYLDKVEIDAEKVFELQRNGSSFPKTSQPALGELLELFDKLHDEGYEAIIAIPLTSAISGFYNSLVRIAKDYPKYNLHPFDSGMTVRSMGMMVLAAAKMAQNGLDVDEIFKRLEKMRDSMGVLFVVDDLQNLVHGGRLSNASAFIGTMLNIKPLLTFDKKTYEIKSFDKVRSLKRAIKKSEDLAFKQIADSPYKDKLRFSIYNSNDEKQANEVADKFEEMYPNATVDRQTFDTIVATHLGEKSLGITWILDPNKMDLN</sequence>
<dbReference type="InterPro" id="IPR050270">
    <property type="entry name" value="DegV_domain_contain"/>
</dbReference>
<keyword evidence="4" id="KW-1185">Reference proteome</keyword>
<proteinExistence type="predicted"/>
<dbReference type="Proteomes" id="UP000257317">
    <property type="component" value="Unassembled WGS sequence"/>
</dbReference>
<dbReference type="InterPro" id="IPR043168">
    <property type="entry name" value="DegV_C"/>
</dbReference>
<dbReference type="NCBIfam" id="TIGR00762">
    <property type="entry name" value="DegV"/>
    <property type="match status" value="1"/>
</dbReference>
<dbReference type="PROSITE" id="PS51482">
    <property type="entry name" value="DEGV"/>
    <property type="match status" value="1"/>
</dbReference>
<dbReference type="PANTHER" id="PTHR33434">
    <property type="entry name" value="DEGV DOMAIN-CONTAINING PROTEIN DR_1986-RELATED"/>
    <property type="match status" value="1"/>
</dbReference>
<evidence type="ECO:0000313" key="4">
    <source>
        <dbReference type="Proteomes" id="UP000257317"/>
    </source>
</evidence>
<evidence type="ECO:0000256" key="1">
    <source>
        <dbReference type="ARBA" id="ARBA00003238"/>
    </source>
</evidence>
<dbReference type="RefSeq" id="WP_117118620.1">
    <property type="nucleotide sequence ID" value="NZ_BFBY01000010.1"/>
</dbReference>
<dbReference type="PANTHER" id="PTHR33434:SF2">
    <property type="entry name" value="FATTY ACID-BINDING PROTEIN TM_1468"/>
    <property type="match status" value="1"/>
</dbReference>
<organism evidence="3 4">
    <name type="scientific">Lactobacillus rodentium</name>
    <dbReference type="NCBI Taxonomy" id="947835"/>
    <lineage>
        <taxon>Bacteria</taxon>
        <taxon>Bacillati</taxon>
        <taxon>Bacillota</taxon>
        <taxon>Bacilli</taxon>
        <taxon>Lactobacillales</taxon>
        <taxon>Lactobacillaceae</taxon>
        <taxon>Lactobacillus</taxon>
    </lineage>
</organism>
<name>A0A2Z6TG48_9LACO</name>
<comment type="function">
    <text evidence="1">May bind long-chain fatty acids, such as palmitate, and may play a role in lipid transport or fatty acid metabolism.</text>
</comment>
<dbReference type="InterPro" id="IPR003797">
    <property type="entry name" value="DegV"/>
</dbReference>
<gene>
    <name evidence="3" type="primary">degV</name>
    <name evidence="3" type="ORF">LrDSM24759_12040</name>
</gene>
<dbReference type="EMBL" id="BFBY01000010">
    <property type="protein sequence ID" value="GBG05290.1"/>
    <property type="molecule type" value="Genomic_DNA"/>
</dbReference>
<keyword evidence="2" id="KW-0446">Lipid-binding</keyword>
<evidence type="ECO:0000256" key="2">
    <source>
        <dbReference type="ARBA" id="ARBA00023121"/>
    </source>
</evidence>
<dbReference type="OrthoDB" id="9775494at2"/>
<accession>A0A2Z6TG48</accession>
<dbReference type="AlphaFoldDB" id="A0A2Z6TG48"/>
<reference evidence="4" key="1">
    <citation type="submission" date="2018-03" db="EMBL/GenBank/DDBJ databases">
        <title>New taxa in the Lactobacillus gasseri group.</title>
        <authorList>
            <person name="Tanizawa Y."/>
            <person name="Tohno M."/>
            <person name="Endo A."/>
            <person name="Arita M."/>
        </authorList>
    </citation>
    <scope>NUCLEOTIDE SEQUENCE [LARGE SCALE GENOMIC DNA]</scope>
    <source>
        <strain evidence="4">DSM 24759</strain>
    </source>
</reference>
<dbReference type="Pfam" id="PF02645">
    <property type="entry name" value="DegV"/>
    <property type="match status" value="1"/>
</dbReference>
<dbReference type="GO" id="GO:0008289">
    <property type="term" value="F:lipid binding"/>
    <property type="evidence" value="ECO:0007669"/>
    <property type="project" value="UniProtKB-KW"/>
</dbReference>